<name>A0A7T8KDL6_CALRO</name>
<dbReference type="AlphaFoldDB" id="A0A7T8KDL6"/>
<gene>
    <name evidence="1" type="ORF">FKW44_006649</name>
</gene>
<dbReference type="EMBL" id="CP045893">
    <property type="protein sequence ID" value="QQP53985.1"/>
    <property type="molecule type" value="Genomic_DNA"/>
</dbReference>
<sequence length="61" mass="6740">MYICCGRRPPSRLQGLATAAERQWASQYIIGVCPSVCPTSIDAETTEARELNLAHRCIVTM</sequence>
<proteinExistence type="predicted"/>
<evidence type="ECO:0000313" key="2">
    <source>
        <dbReference type="Proteomes" id="UP000595437"/>
    </source>
</evidence>
<dbReference type="Proteomes" id="UP000595437">
    <property type="component" value="Chromosome 4"/>
</dbReference>
<keyword evidence="2" id="KW-1185">Reference proteome</keyword>
<organism evidence="1 2">
    <name type="scientific">Caligus rogercresseyi</name>
    <name type="common">Sea louse</name>
    <dbReference type="NCBI Taxonomy" id="217165"/>
    <lineage>
        <taxon>Eukaryota</taxon>
        <taxon>Metazoa</taxon>
        <taxon>Ecdysozoa</taxon>
        <taxon>Arthropoda</taxon>
        <taxon>Crustacea</taxon>
        <taxon>Multicrustacea</taxon>
        <taxon>Hexanauplia</taxon>
        <taxon>Copepoda</taxon>
        <taxon>Siphonostomatoida</taxon>
        <taxon>Caligidae</taxon>
        <taxon>Caligus</taxon>
    </lineage>
</organism>
<accession>A0A7T8KDL6</accession>
<reference evidence="2" key="1">
    <citation type="submission" date="2021-01" db="EMBL/GenBank/DDBJ databases">
        <title>Caligus Genome Assembly.</title>
        <authorList>
            <person name="Gallardo-Escarate C."/>
        </authorList>
    </citation>
    <scope>NUCLEOTIDE SEQUENCE [LARGE SCALE GENOMIC DNA]</scope>
</reference>
<protein>
    <submittedName>
        <fullName evidence="1">Uncharacterized protein</fullName>
    </submittedName>
</protein>
<evidence type="ECO:0000313" key="1">
    <source>
        <dbReference type="EMBL" id="QQP53985.1"/>
    </source>
</evidence>